<name>A0ABU1W8B9_9GAMM</name>
<reference evidence="2 3" key="1">
    <citation type="submission" date="2023-07" db="EMBL/GenBank/DDBJ databases">
        <title>Sorghum-associated microbial communities from plants grown in Nebraska, USA.</title>
        <authorList>
            <person name="Schachtman D."/>
        </authorList>
    </citation>
    <scope>NUCLEOTIDE SEQUENCE [LARGE SCALE GENOMIC DNA]</scope>
    <source>
        <strain evidence="2 3">BE198</strain>
    </source>
</reference>
<keyword evidence="3" id="KW-1185">Reference proteome</keyword>
<dbReference type="PROSITE" id="PS51184">
    <property type="entry name" value="JMJC"/>
    <property type="match status" value="1"/>
</dbReference>
<dbReference type="RefSeq" id="WP_310059092.1">
    <property type="nucleotide sequence ID" value="NZ_JAVDVY010000001.1"/>
</dbReference>
<evidence type="ECO:0000313" key="3">
    <source>
        <dbReference type="Proteomes" id="UP001251524"/>
    </source>
</evidence>
<dbReference type="InterPro" id="IPR003347">
    <property type="entry name" value="JmjC_dom"/>
</dbReference>
<sequence length="338" mass="38118">MSSISGHSDASIRPLGVFYDTECDRFRASFGDVAFSFHHRLADNPLFSLPRLAVAAERMIHAGIGNRFSVRAGAYDVDKPYVKEMERPKSLSAFEELRDSALFIKLSNVNEADRDYDDLCQEVVADTEALLGHEILGGVTMVHLSMFIAAPHLVTPYHIDHDANFLCQITGEKDVYLFDPHDRELLPTDEIERFYLGETNAARYREQYQPRGRCFRLVPGVGVHHPPLAPHWVRNGSDISISASIHICARDLDRRAHVHQMNRILRKSGLHPRPPEQSPLVDSIKASGLEWLGKSNPTSSRDLIYSGVERLTHGLNRVRSVASKARNWAHLPQVRPPH</sequence>
<feature type="domain" description="JmjC" evidence="1">
    <location>
        <begin position="95"/>
        <end position="264"/>
    </location>
</feature>
<dbReference type="Gene3D" id="2.60.120.650">
    <property type="entry name" value="Cupin"/>
    <property type="match status" value="1"/>
</dbReference>
<comment type="caution">
    <text evidence="2">The sequence shown here is derived from an EMBL/GenBank/DDBJ whole genome shotgun (WGS) entry which is preliminary data.</text>
</comment>
<accession>A0ABU1W8B9</accession>
<organism evidence="2 3">
    <name type="scientific">Lysobacter niastensis</name>
    <dbReference type="NCBI Taxonomy" id="380629"/>
    <lineage>
        <taxon>Bacteria</taxon>
        <taxon>Pseudomonadati</taxon>
        <taxon>Pseudomonadota</taxon>
        <taxon>Gammaproteobacteria</taxon>
        <taxon>Lysobacterales</taxon>
        <taxon>Lysobacteraceae</taxon>
        <taxon>Lysobacter</taxon>
    </lineage>
</organism>
<dbReference type="SUPFAM" id="SSF51197">
    <property type="entry name" value="Clavaminate synthase-like"/>
    <property type="match status" value="1"/>
</dbReference>
<protein>
    <recommendedName>
        <fullName evidence="1">JmjC domain-containing protein</fullName>
    </recommendedName>
</protein>
<gene>
    <name evidence="2" type="ORF">J2X06_001007</name>
</gene>
<dbReference type="InterPro" id="IPR041667">
    <property type="entry name" value="Cupin_8"/>
</dbReference>
<evidence type="ECO:0000313" key="2">
    <source>
        <dbReference type="EMBL" id="MDR7133823.1"/>
    </source>
</evidence>
<proteinExistence type="predicted"/>
<dbReference type="Pfam" id="PF13621">
    <property type="entry name" value="Cupin_8"/>
    <property type="match status" value="1"/>
</dbReference>
<evidence type="ECO:0000259" key="1">
    <source>
        <dbReference type="PROSITE" id="PS51184"/>
    </source>
</evidence>
<dbReference type="Proteomes" id="UP001251524">
    <property type="component" value="Unassembled WGS sequence"/>
</dbReference>
<dbReference type="EMBL" id="JAVDVY010000001">
    <property type="protein sequence ID" value="MDR7133823.1"/>
    <property type="molecule type" value="Genomic_DNA"/>
</dbReference>